<dbReference type="EMBL" id="CP003607">
    <property type="protein sequence ID" value="AFY84738.1"/>
    <property type="molecule type" value="Genomic_DNA"/>
</dbReference>
<dbReference type="Proteomes" id="UP000010367">
    <property type="component" value="Chromosome"/>
</dbReference>
<dbReference type="KEGG" id="oac:Oscil6304_5248"/>
<dbReference type="InParanoid" id="K9TQR0"/>
<evidence type="ECO:0000313" key="1">
    <source>
        <dbReference type="EMBL" id="AFY84738.1"/>
    </source>
</evidence>
<name>K9TQR0_9CYAN</name>
<accession>K9TQR0</accession>
<organism evidence="1 2">
    <name type="scientific">Oscillatoria acuminata PCC 6304</name>
    <dbReference type="NCBI Taxonomy" id="56110"/>
    <lineage>
        <taxon>Bacteria</taxon>
        <taxon>Bacillati</taxon>
        <taxon>Cyanobacteriota</taxon>
        <taxon>Cyanophyceae</taxon>
        <taxon>Oscillatoriophycideae</taxon>
        <taxon>Oscillatoriales</taxon>
        <taxon>Oscillatoriaceae</taxon>
        <taxon>Oscillatoria</taxon>
    </lineage>
</organism>
<proteinExistence type="predicted"/>
<keyword evidence="2" id="KW-1185">Reference proteome</keyword>
<dbReference type="HOGENOM" id="CLU_2918190_0_0_3"/>
<reference evidence="1 2" key="1">
    <citation type="submission" date="2012-06" db="EMBL/GenBank/DDBJ databases">
        <title>Finished chromosome of genome of Oscillatoria acuminata PCC 6304.</title>
        <authorList>
            <consortium name="US DOE Joint Genome Institute"/>
            <person name="Gugger M."/>
            <person name="Coursin T."/>
            <person name="Rippka R."/>
            <person name="Tandeau De Marsac N."/>
            <person name="Huntemann M."/>
            <person name="Wei C.-L."/>
            <person name="Han J."/>
            <person name="Detter J.C."/>
            <person name="Han C."/>
            <person name="Tapia R."/>
            <person name="Davenport K."/>
            <person name="Daligault H."/>
            <person name="Erkkila T."/>
            <person name="Gu W."/>
            <person name="Munk A.C.C."/>
            <person name="Teshima H."/>
            <person name="Xu Y."/>
            <person name="Chain P."/>
            <person name="Chen A."/>
            <person name="Krypides N."/>
            <person name="Mavromatis K."/>
            <person name="Markowitz V."/>
            <person name="Szeto E."/>
            <person name="Ivanova N."/>
            <person name="Mikhailova N."/>
            <person name="Ovchinnikova G."/>
            <person name="Pagani I."/>
            <person name="Pati A."/>
            <person name="Goodwin L."/>
            <person name="Peters L."/>
            <person name="Pitluck S."/>
            <person name="Woyke T."/>
            <person name="Kerfeld C."/>
        </authorList>
    </citation>
    <scope>NUCLEOTIDE SEQUENCE [LARGE SCALE GENOMIC DNA]</scope>
    <source>
        <strain evidence="1 2">PCC 6304</strain>
    </source>
</reference>
<dbReference type="RefSeq" id="WP_015151350.1">
    <property type="nucleotide sequence ID" value="NC_019693.1"/>
</dbReference>
<sequence length="61" mass="6722">MLFVRFYRLECLVFLTTLCDRYSPAFNGSTTIDSGDPFSSTPIHLQLVTICIAATDGTTAE</sequence>
<dbReference type="AlphaFoldDB" id="K9TQR0"/>
<evidence type="ECO:0000313" key="2">
    <source>
        <dbReference type="Proteomes" id="UP000010367"/>
    </source>
</evidence>
<gene>
    <name evidence="1" type="ORF">Oscil6304_5248</name>
</gene>
<protein>
    <submittedName>
        <fullName evidence="1">Uncharacterized protein</fullName>
    </submittedName>
</protein>